<dbReference type="EMBL" id="SOEF01000058">
    <property type="protein sequence ID" value="TDX35500.1"/>
    <property type="molecule type" value="Genomic_DNA"/>
</dbReference>
<dbReference type="Proteomes" id="UP000295472">
    <property type="component" value="Unassembled WGS sequence"/>
</dbReference>
<organism evidence="3 4">
    <name type="scientific">Halanaerobium congolense</name>
    <dbReference type="NCBI Taxonomy" id="54121"/>
    <lineage>
        <taxon>Bacteria</taxon>
        <taxon>Bacillati</taxon>
        <taxon>Bacillota</taxon>
        <taxon>Clostridia</taxon>
        <taxon>Halanaerobiales</taxon>
        <taxon>Halanaerobiaceae</taxon>
        <taxon>Halanaerobium</taxon>
    </lineage>
</organism>
<reference evidence="3 4" key="1">
    <citation type="submission" date="2019-03" db="EMBL/GenBank/DDBJ databases">
        <title>Subsurface microbial communities from deep shales in Ohio and West Virginia, USA.</title>
        <authorList>
            <person name="Wrighton K."/>
        </authorList>
    </citation>
    <scope>NUCLEOTIDE SEQUENCE [LARGE SCALE GENOMIC DNA]</scope>
    <source>
        <strain evidence="3 4">DSMZ 11287</strain>
    </source>
</reference>
<evidence type="ECO:0000313" key="4">
    <source>
        <dbReference type="Proteomes" id="UP000295472"/>
    </source>
</evidence>
<sequence length="93" mass="11076">MFLWVILIIAVIYYLGRESGYLNQHPNNYGYNQHSHRSNHRKDPSDFSNRSNHNQENIIDINNDDQALKIAKKRYAKGEITKKEFEEIKKNLE</sequence>
<comment type="caution">
    <text evidence="3">The sequence shown here is derived from an EMBL/GenBank/DDBJ whole genome shotgun (WGS) entry which is preliminary data.</text>
</comment>
<proteinExistence type="predicted"/>
<dbReference type="Pfam" id="PF09851">
    <property type="entry name" value="SHOCT"/>
    <property type="match status" value="1"/>
</dbReference>
<gene>
    <name evidence="3" type="ORF">C7954_1587</name>
</gene>
<evidence type="ECO:0000256" key="1">
    <source>
        <dbReference type="SAM" id="MobiDB-lite"/>
    </source>
</evidence>
<feature type="domain" description="SHOCT" evidence="2">
    <location>
        <begin position="66"/>
        <end position="92"/>
    </location>
</feature>
<feature type="compositionally biased region" description="Polar residues" evidence="1">
    <location>
        <begin position="46"/>
        <end position="56"/>
    </location>
</feature>
<dbReference type="InterPro" id="IPR018649">
    <property type="entry name" value="SHOCT"/>
</dbReference>
<evidence type="ECO:0000313" key="3">
    <source>
        <dbReference type="EMBL" id="TDX35500.1"/>
    </source>
</evidence>
<dbReference type="AlphaFoldDB" id="A0A4R8G2Z9"/>
<accession>A0A4R8G2Z9</accession>
<evidence type="ECO:0000259" key="2">
    <source>
        <dbReference type="Pfam" id="PF09851"/>
    </source>
</evidence>
<protein>
    <submittedName>
        <fullName evidence="3">Putative oligomerization/nucleic acid binding protein</fullName>
    </submittedName>
</protein>
<feature type="region of interest" description="Disordered" evidence="1">
    <location>
        <begin position="25"/>
        <end position="59"/>
    </location>
</feature>
<name>A0A4R8G2Z9_9FIRM</name>